<keyword evidence="6" id="KW-1133">Transmembrane helix</keyword>
<keyword evidence="7" id="KW-0915">Sodium</keyword>
<dbReference type="InterPro" id="IPR001873">
    <property type="entry name" value="ENaC"/>
</dbReference>
<protein>
    <submittedName>
        <fullName evidence="14">Uncharacterized protein</fullName>
    </submittedName>
</protein>
<evidence type="ECO:0000256" key="4">
    <source>
        <dbReference type="ARBA" id="ARBA00022461"/>
    </source>
</evidence>
<keyword evidence="10" id="KW-0325">Glycoprotein</keyword>
<dbReference type="PANTHER" id="PTHR11690:SF242">
    <property type="entry name" value="DEGENERIN UNC-8"/>
    <property type="match status" value="1"/>
</dbReference>
<keyword evidence="12 13" id="KW-0407">Ion channel</keyword>
<evidence type="ECO:0000256" key="12">
    <source>
        <dbReference type="ARBA" id="ARBA00023303"/>
    </source>
</evidence>
<gene>
    <name evidence="14" type="ORF">SVUK_LOCUS11475</name>
</gene>
<proteinExistence type="inferred from homology"/>
<dbReference type="Gene3D" id="2.60.470.10">
    <property type="entry name" value="Acid-sensing ion channels like domains"/>
    <property type="match status" value="1"/>
</dbReference>
<dbReference type="GO" id="GO:0015280">
    <property type="term" value="F:ligand-gated sodium channel activity"/>
    <property type="evidence" value="ECO:0007669"/>
    <property type="project" value="TreeGrafter"/>
</dbReference>
<comment type="subcellular location">
    <subcellularLocation>
        <location evidence="1">Membrane</location>
        <topology evidence="1">Multi-pass membrane protein</topology>
    </subcellularLocation>
</comment>
<dbReference type="Pfam" id="PF00858">
    <property type="entry name" value="ASC"/>
    <property type="match status" value="1"/>
</dbReference>
<accession>A0A3P7JJW0</accession>
<evidence type="ECO:0000256" key="10">
    <source>
        <dbReference type="ARBA" id="ARBA00023180"/>
    </source>
</evidence>
<dbReference type="OrthoDB" id="6502088at2759"/>
<dbReference type="GO" id="GO:0005886">
    <property type="term" value="C:plasma membrane"/>
    <property type="evidence" value="ECO:0007669"/>
    <property type="project" value="TreeGrafter"/>
</dbReference>
<reference evidence="14 15" key="1">
    <citation type="submission" date="2018-11" db="EMBL/GenBank/DDBJ databases">
        <authorList>
            <consortium name="Pathogen Informatics"/>
        </authorList>
    </citation>
    <scope>NUCLEOTIDE SEQUENCE [LARGE SCALE GENOMIC DNA]</scope>
</reference>
<sequence length="543" mass="61872">MILEDKSENIFSDRTEITVKLIKLSRNIKINEDGEAKCTCLNTEQCVPNRNPLEVNASVCMCFEDVTKGIIWPCYPTSVWAVKKCSRCSAISNTCSDPDHHNGTVQQGSTQPCLCQSISHHCMVHPKDEIKWWNHNYTIFPVTDPPTTVVTETEQAFGLSIRKSSYNKWILDIKMLLSWVFQDPPQNPAICRDLKLHVDLEYGNCYTFNFNGSVELKNNRAGPMYGLRLLLDVHEDDSMPTTEAAGVRIVVHEQDQEPFPDTFGYSAPTGFVSSFGLKLAKHFALCRATVSLGFLREFLQSRQPQEYSPLNQAIPGAKPGQNSWLPKAISAPTPKVLHRMDAPYGQCSDTFRPERYIYDEHYSRGMADLLRPLMFGCHRNCFQLKVLDECGCGDPRFPLPSDEKRCCSAKSVTDSNAFPILLVCLAVMITSNWSVTAASHALRMYLRRRIQQLHGRRVDCPAVPDIFNDTEACTEYLRVNTAYIEIYCEQLNFETLRETADYTFISETISRHIRCIIKTRKLPIDMLTFDDPVKFKVRPIKYL</sequence>
<evidence type="ECO:0000256" key="7">
    <source>
        <dbReference type="ARBA" id="ARBA00023053"/>
    </source>
</evidence>
<dbReference type="AlphaFoldDB" id="A0A3P7JJW0"/>
<evidence type="ECO:0000256" key="11">
    <source>
        <dbReference type="ARBA" id="ARBA00023201"/>
    </source>
</evidence>
<evidence type="ECO:0000256" key="3">
    <source>
        <dbReference type="ARBA" id="ARBA00022448"/>
    </source>
</evidence>
<evidence type="ECO:0000256" key="2">
    <source>
        <dbReference type="ARBA" id="ARBA00007193"/>
    </source>
</evidence>
<evidence type="ECO:0000313" key="15">
    <source>
        <dbReference type="Proteomes" id="UP000270094"/>
    </source>
</evidence>
<keyword evidence="4 13" id="KW-0894">Sodium channel</keyword>
<evidence type="ECO:0000313" key="14">
    <source>
        <dbReference type="EMBL" id="VDM76477.1"/>
    </source>
</evidence>
<evidence type="ECO:0000256" key="13">
    <source>
        <dbReference type="RuleBase" id="RU000679"/>
    </source>
</evidence>
<evidence type="ECO:0000256" key="1">
    <source>
        <dbReference type="ARBA" id="ARBA00004141"/>
    </source>
</evidence>
<dbReference type="PRINTS" id="PR01078">
    <property type="entry name" value="AMINACHANNEL"/>
</dbReference>
<name>A0A3P7JJW0_STRVU</name>
<keyword evidence="8 13" id="KW-0406">Ion transport</keyword>
<keyword evidence="3 13" id="KW-0813">Transport</keyword>
<dbReference type="PANTHER" id="PTHR11690">
    <property type="entry name" value="AMILORIDE-SENSITIVE SODIUM CHANNEL-RELATED"/>
    <property type="match status" value="1"/>
</dbReference>
<organism evidence="14 15">
    <name type="scientific">Strongylus vulgaris</name>
    <name type="common">Blood worm</name>
    <dbReference type="NCBI Taxonomy" id="40348"/>
    <lineage>
        <taxon>Eukaryota</taxon>
        <taxon>Metazoa</taxon>
        <taxon>Ecdysozoa</taxon>
        <taxon>Nematoda</taxon>
        <taxon>Chromadorea</taxon>
        <taxon>Rhabditida</taxon>
        <taxon>Rhabditina</taxon>
        <taxon>Rhabditomorpha</taxon>
        <taxon>Strongyloidea</taxon>
        <taxon>Strongylidae</taxon>
        <taxon>Strongylus</taxon>
    </lineage>
</organism>
<evidence type="ECO:0000256" key="9">
    <source>
        <dbReference type="ARBA" id="ARBA00023136"/>
    </source>
</evidence>
<evidence type="ECO:0000256" key="6">
    <source>
        <dbReference type="ARBA" id="ARBA00022989"/>
    </source>
</evidence>
<evidence type="ECO:0000256" key="5">
    <source>
        <dbReference type="ARBA" id="ARBA00022692"/>
    </source>
</evidence>
<dbReference type="EMBL" id="UYYB01097095">
    <property type="protein sequence ID" value="VDM76477.1"/>
    <property type="molecule type" value="Genomic_DNA"/>
</dbReference>
<dbReference type="Proteomes" id="UP000270094">
    <property type="component" value="Unassembled WGS sequence"/>
</dbReference>
<keyword evidence="9" id="KW-0472">Membrane</keyword>
<keyword evidence="15" id="KW-1185">Reference proteome</keyword>
<keyword evidence="11 13" id="KW-0739">Sodium transport</keyword>
<keyword evidence="5 13" id="KW-0812">Transmembrane</keyword>
<comment type="similarity">
    <text evidence="2 13">Belongs to the amiloride-sensitive sodium channel (TC 1.A.6) family.</text>
</comment>
<evidence type="ECO:0000256" key="8">
    <source>
        <dbReference type="ARBA" id="ARBA00023065"/>
    </source>
</evidence>